<feature type="domain" description="CHHC U11-48K-type" evidence="13">
    <location>
        <begin position="12"/>
        <end position="39"/>
    </location>
</feature>
<comment type="catalytic activity">
    <reaction evidence="11 12">
        <text>adenosine(4) in tRNA(His) + S-adenosyl-L-methionine = 2'-O-methyladenosine(4) in tRNA(His) + S-adenosyl-L-homocysteine + H(+)</text>
        <dbReference type="Rhea" id="RHEA:43196"/>
        <dbReference type="Rhea" id="RHEA-COMP:10401"/>
        <dbReference type="Rhea" id="RHEA-COMP:10402"/>
        <dbReference type="ChEBI" id="CHEBI:15378"/>
        <dbReference type="ChEBI" id="CHEBI:57856"/>
        <dbReference type="ChEBI" id="CHEBI:59789"/>
        <dbReference type="ChEBI" id="CHEBI:74411"/>
        <dbReference type="ChEBI" id="CHEBI:74477"/>
        <dbReference type="EC" id="2.1.1.225"/>
    </reaction>
</comment>
<evidence type="ECO:0000256" key="3">
    <source>
        <dbReference type="ARBA" id="ARBA00022679"/>
    </source>
</evidence>
<evidence type="ECO:0000256" key="1">
    <source>
        <dbReference type="ARBA" id="ARBA00005265"/>
    </source>
</evidence>
<dbReference type="EMBL" id="JXTI01000016">
    <property type="protein sequence ID" value="KWX15059.1"/>
    <property type="molecule type" value="Genomic_DNA"/>
</dbReference>
<dbReference type="PANTHER" id="PTHR12998:SF0">
    <property type="entry name" value="TRNA:M(4)X MODIFICATION ENZYME TRM13 HOMOLOG"/>
    <property type="match status" value="1"/>
</dbReference>
<keyword evidence="8 12" id="KW-0862">Zinc</keyword>
<evidence type="ECO:0000313" key="14">
    <source>
        <dbReference type="EMBL" id="KWX15059.1"/>
    </source>
</evidence>
<dbReference type="GO" id="GO:0030488">
    <property type="term" value="P:tRNA methylation"/>
    <property type="evidence" value="ECO:0007669"/>
    <property type="project" value="InterPro"/>
</dbReference>
<reference evidence="14 15" key="1">
    <citation type="journal article" date="2015" name="Mol. Biochem. Parasitol.">
        <title>Identification of polymorphic genes for use in assemblage B genotyping assays through comparative genomics of multiple assemblage B Giardia duodenalis isolates.</title>
        <authorList>
            <person name="Wielinga C."/>
            <person name="Thompson R.C."/>
            <person name="Monis P."/>
            <person name="Ryan U."/>
        </authorList>
    </citation>
    <scope>NUCLEOTIDE SEQUENCE [LARGE SCALE GENOMIC DNA]</scope>
    <source>
        <strain evidence="14 15">BAH15c1</strain>
    </source>
</reference>
<dbReference type="PROSITE" id="PS51800">
    <property type="entry name" value="ZF_CHHC_U11_48K"/>
    <property type="match status" value="1"/>
</dbReference>
<dbReference type="InterPro" id="IPR039044">
    <property type="entry name" value="Trm13"/>
</dbReference>
<comment type="similarity">
    <text evidence="1 12">Belongs to the methyltransferase TRM13 family.</text>
</comment>
<evidence type="ECO:0000256" key="7">
    <source>
        <dbReference type="ARBA" id="ARBA00022771"/>
    </source>
</evidence>
<keyword evidence="3 12" id="KW-0808">Transferase</keyword>
<dbReference type="Proteomes" id="UP000070089">
    <property type="component" value="Unassembled WGS sequence"/>
</dbReference>
<comment type="catalytic activity">
    <reaction evidence="9 12">
        <text>cytidine(4) in tRNA(Pro) + S-adenosyl-L-methionine = 2'-O-methylcytidine(4) in tRNA(Pro) + S-adenosyl-L-homocysteine + H(+)</text>
        <dbReference type="Rhea" id="RHEA:32767"/>
        <dbReference type="Rhea" id="RHEA-COMP:10397"/>
        <dbReference type="Rhea" id="RHEA-COMP:10398"/>
        <dbReference type="ChEBI" id="CHEBI:15378"/>
        <dbReference type="ChEBI" id="CHEBI:57856"/>
        <dbReference type="ChEBI" id="CHEBI:59789"/>
        <dbReference type="ChEBI" id="CHEBI:74495"/>
        <dbReference type="ChEBI" id="CHEBI:82748"/>
        <dbReference type="EC" id="2.1.1.225"/>
    </reaction>
</comment>
<dbReference type="AlphaFoldDB" id="A0A132NYA6"/>
<evidence type="ECO:0000256" key="11">
    <source>
        <dbReference type="ARBA" id="ARBA00049393"/>
    </source>
</evidence>
<dbReference type="Pfam" id="PF05253">
    <property type="entry name" value="zf-U11-48K"/>
    <property type="match status" value="1"/>
</dbReference>
<keyword evidence="2 12" id="KW-0489">Methyltransferase</keyword>
<dbReference type="PANTHER" id="PTHR12998">
    <property type="entry name" value="TRNA:M(4)X MODIFICATION ENZYME TRM13 HOMOLOG"/>
    <property type="match status" value="1"/>
</dbReference>
<comment type="caution">
    <text evidence="14">The sequence shown here is derived from an EMBL/GenBank/DDBJ whole genome shotgun (WGS) entry which is preliminary data.</text>
</comment>
<dbReference type="OrthoDB" id="258806at2759"/>
<dbReference type="VEuPathDB" id="GiardiaDB:QR46_0947"/>
<evidence type="ECO:0000313" key="15">
    <source>
        <dbReference type="Proteomes" id="UP000070089"/>
    </source>
</evidence>
<dbReference type="InterPro" id="IPR007871">
    <property type="entry name" value="Methyltransferase_TRM13"/>
</dbReference>
<evidence type="ECO:0000256" key="8">
    <source>
        <dbReference type="ARBA" id="ARBA00022833"/>
    </source>
</evidence>
<keyword evidence="7 12" id="KW-0863">Zinc-finger</keyword>
<keyword evidence="4 12" id="KW-0949">S-adenosyl-L-methionine</keyword>
<evidence type="ECO:0000259" key="13">
    <source>
        <dbReference type="PROSITE" id="PS51800"/>
    </source>
</evidence>
<accession>A0A132NYA6</accession>
<evidence type="ECO:0000256" key="9">
    <source>
        <dbReference type="ARBA" id="ARBA00048165"/>
    </source>
</evidence>
<proteinExistence type="inferred from homology"/>
<sequence>MSCEDCDSRVAPAVCPYDSKHIVRRDRYTRHMRTCPSRPEAHPCFGHAFLCPGCNSVASHSQLALEDAPFSEVELSTLSKTPHLFQAFERIVSSAFQRHKDNPLISMYDAVSCSPPISFLSMKEFRGISTWTLGEKHGKQCSSIIQNLFNEEILFPTALDADNALGSSVFTTIIEAGSGTGLLSAALALVNPDEENRSRIASLTPTKKVVPTEKVPFKLSKLHRRAIYLVERERGYQSKYDRYIRASGEPCYRLPIDLRDFQLAFLQADPIYGIHPLIETYLQENCDNGVLMSPDSLPANTHHIVSIIGKHLCGGATDVTLRMAVANVCVHSIGIALCCHAKSDGSEYCNPSFLFDLGMDCDTIRLMHRAVSWSLAFIYQSELSDIQCRQVCIGQQCRALLDLGRLLYLRSHGFQVKILRYAPIELTPECYLLCAHRSNSLNKEQK</sequence>
<dbReference type="Pfam" id="PF05206">
    <property type="entry name" value="TRM13"/>
    <property type="match status" value="1"/>
</dbReference>
<keyword evidence="5 12" id="KW-0819">tRNA processing</keyword>
<comment type="catalytic activity">
    <reaction evidence="10 12">
        <text>cytidine(4) in tRNA(Gly)(GCC) + S-adenosyl-L-methionine = 2'-O-methylcytidine(4) in tRNA(Gly)(GCC) + S-adenosyl-L-homocysteine + H(+)</text>
        <dbReference type="Rhea" id="RHEA:43192"/>
        <dbReference type="Rhea" id="RHEA-COMP:10399"/>
        <dbReference type="Rhea" id="RHEA-COMP:10400"/>
        <dbReference type="ChEBI" id="CHEBI:15378"/>
        <dbReference type="ChEBI" id="CHEBI:57856"/>
        <dbReference type="ChEBI" id="CHEBI:59789"/>
        <dbReference type="ChEBI" id="CHEBI:74495"/>
        <dbReference type="ChEBI" id="CHEBI:82748"/>
        <dbReference type="EC" id="2.1.1.225"/>
    </reaction>
</comment>
<evidence type="ECO:0000256" key="2">
    <source>
        <dbReference type="ARBA" id="ARBA00022603"/>
    </source>
</evidence>
<evidence type="ECO:0000256" key="12">
    <source>
        <dbReference type="RuleBase" id="RU367103"/>
    </source>
</evidence>
<dbReference type="EC" id="2.1.1.225" evidence="12"/>
<gene>
    <name evidence="14" type="ORF">QR46_0947</name>
</gene>
<comment type="function">
    <text evidence="12">tRNA methylase which 2'-O-methylates cytidine(4) in tRNA(Pro) and tRNA(Gly)(GCC), and adenosine(4) in tRNA(His).</text>
</comment>
<name>A0A132NYA6_GIAIN</name>
<organism evidence="14 15">
    <name type="scientific">Giardia duodenalis assemblage B</name>
    <dbReference type="NCBI Taxonomy" id="1394984"/>
    <lineage>
        <taxon>Eukaryota</taxon>
        <taxon>Metamonada</taxon>
        <taxon>Diplomonadida</taxon>
        <taxon>Hexamitidae</taxon>
        <taxon>Giardiinae</taxon>
        <taxon>Giardia</taxon>
    </lineage>
</organism>
<keyword evidence="6 12" id="KW-0479">Metal-binding</keyword>
<evidence type="ECO:0000256" key="5">
    <source>
        <dbReference type="ARBA" id="ARBA00022694"/>
    </source>
</evidence>
<dbReference type="InterPro" id="IPR022776">
    <property type="entry name" value="TRM13/UPF0224_CHHC_Znf_dom"/>
</dbReference>
<evidence type="ECO:0000256" key="4">
    <source>
        <dbReference type="ARBA" id="ARBA00022691"/>
    </source>
</evidence>
<dbReference type="GO" id="GO:0106050">
    <property type="term" value="F:tRNA 2'-O-methyltransferase activity"/>
    <property type="evidence" value="ECO:0007669"/>
    <property type="project" value="UniProtKB-UniRule"/>
</dbReference>
<evidence type="ECO:0000256" key="6">
    <source>
        <dbReference type="ARBA" id="ARBA00022723"/>
    </source>
</evidence>
<evidence type="ECO:0000256" key="10">
    <source>
        <dbReference type="ARBA" id="ARBA00048635"/>
    </source>
</evidence>
<protein>
    <recommendedName>
        <fullName evidence="12">tRNA:m(4)X modification enzyme TRM13</fullName>
        <ecNumber evidence="12">2.1.1.225</ecNumber>
    </recommendedName>
</protein>
<dbReference type="GO" id="GO:0008270">
    <property type="term" value="F:zinc ion binding"/>
    <property type="evidence" value="ECO:0007669"/>
    <property type="project" value="UniProtKB-KW"/>
</dbReference>